<dbReference type="EMBL" id="DUZY01000002">
    <property type="protein sequence ID" value="DAD28537.1"/>
    <property type="molecule type" value="Genomic_DNA"/>
</dbReference>
<dbReference type="Proteomes" id="UP000607653">
    <property type="component" value="Unassembled WGS sequence"/>
</dbReference>
<evidence type="ECO:0000313" key="2">
    <source>
        <dbReference type="EMBL" id="DAD28537.1"/>
    </source>
</evidence>
<organism evidence="2 4">
    <name type="scientific">Nelumbo nucifera</name>
    <name type="common">Sacred lotus</name>
    <dbReference type="NCBI Taxonomy" id="4432"/>
    <lineage>
        <taxon>Eukaryota</taxon>
        <taxon>Viridiplantae</taxon>
        <taxon>Streptophyta</taxon>
        <taxon>Embryophyta</taxon>
        <taxon>Tracheophyta</taxon>
        <taxon>Spermatophyta</taxon>
        <taxon>Magnoliopsida</taxon>
        <taxon>Proteales</taxon>
        <taxon>Nelumbonaceae</taxon>
        <taxon>Nelumbo</taxon>
    </lineage>
</organism>
<name>A0A822Y7X8_NELNU</name>
<gene>
    <name evidence="3" type="ORF">HUJ06_004027</name>
    <name evidence="2" type="ORF">HUJ06_030005</name>
</gene>
<evidence type="ECO:0000313" key="4">
    <source>
        <dbReference type="Proteomes" id="UP000607653"/>
    </source>
</evidence>
<keyword evidence="4" id="KW-1185">Reference proteome</keyword>
<feature type="chain" id="PRO_5044663403" evidence="1">
    <location>
        <begin position="23"/>
        <end position="192"/>
    </location>
</feature>
<protein>
    <submittedName>
        <fullName evidence="2">Uncharacterized protein</fullName>
    </submittedName>
</protein>
<feature type="signal peptide" evidence="1">
    <location>
        <begin position="1"/>
        <end position="22"/>
    </location>
</feature>
<comment type="caution">
    <text evidence="2">The sequence shown here is derived from an EMBL/GenBank/DDBJ whole genome shotgun (WGS) entry which is preliminary data.</text>
</comment>
<reference evidence="2 4" key="1">
    <citation type="journal article" date="2020" name="Mol. Biol. Evol.">
        <title>Distinct Expression and Methylation Patterns for Genes with Different Fates following a Single Whole-Genome Duplication in Flowering Plants.</title>
        <authorList>
            <person name="Shi T."/>
            <person name="Rahmani R.S."/>
            <person name="Gugger P.F."/>
            <person name="Wang M."/>
            <person name="Li H."/>
            <person name="Zhang Y."/>
            <person name="Li Z."/>
            <person name="Wang Q."/>
            <person name="Van de Peer Y."/>
            <person name="Marchal K."/>
            <person name="Chen J."/>
        </authorList>
    </citation>
    <scope>NUCLEOTIDE SEQUENCE [LARGE SCALE GENOMIC DNA]</scope>
    <source>
        <tissue evidence="2">Leaf</tissue>
    </source>
</reference>
<proteinExistence type="predicted"/>
<evidence type="ECO:0000256" key="1">
    <source>
        <dbReference type="SAM" id="SignalP"/>
    </source>
</evidence>
<evidence type="ECO:0000313" key="3">
    <source>
        <dbReference type="EMBL" id="DAD45797.1"/>
    </source>
</evidence>
<keyword evidence="1" id="KW-0732">Signal</keyword>
<dbReference type="EMBL" id="DUZY01000007">
    <property type="protein sequence ID" value="DAD45797.1"/>
    <property type="molecule type" value="Genomic_DNA"/>
</dbReference>
<dbReference type="AlphaFoldDB" id="A0A822Y7X8"/>
<sequence>MTLVVVAGTLLHLLFYSAVVEEDDSCCITYVISSTEFEEKGMEWAWAAREQPSEGQCQAHGDRNGILRCLLSLQSSTSLEELAEELPPDNSKENRSALRNQILALTSMEHLKIRKLINIKELDSRLNKYGTLENLLDQERAFYAIVPIVPLNTRDHEMRKRVDDFEYTEIMNSRRCSKDFEGEKWKLQAEIL</sequence>
<accession>A0A822Y7X8</accession>